<name>A0ACA9LDH9_9GLOM</name>
<evidence type="ECO:0000313" key="1">
    <source>
        <dbReference type="EMBL" id="CAG8524622.1"/>
    </source>
</evidence>
<dbReference type="EMBL" id="CAJVPU010003885">
    <property type="protein sequence ID" value="CAG8524622.1"/>
    <property type="molecule type" value="Genomic_DNA"/>
</dbReference>
<accession>A0ACA9LDH9</accession>
<gene>
    <name evidence="1" type="ORF">DHETER_LOCUS4086</name>
</gene>
<dbReference type="Proteomes" id="UP000789702">
    <property type="component" value="Unassembled WGS sequence"/>
</dbReference>
<protein>
    <submittedName>
        <fullName evidence="1">14368_t:CDS:1</fullName>
    </submittedName>
</protein>
<sequence>MPVYNLIELELDDYEENDLVLDTIYNLSLFFENSTNCTCHQTPRQKDLRICFEKVGFKCFFERYFELKALEEHELELFIKLQINDYLLSTLQNHLQSNGLTEHVYGNTGHASKTESRVFLEFNITFSIKQFLIQYGTVHEFPSPL</sequence>
<proteinExistence type="predicted"/>
<comment type="caution">
    <text evidence="1">The sequence shown here is derived from an EMBL/GenBank/DDBJ whole genome shotgun (WGS) entry which is preliminary data.</text>
</comment>
<evidence type="ECO:0000313" key="2">
    <source>
        <dbReference type="Proteomes" id="UP000789702"/>
    </source>
</evidence>
<reference evidence="1" key="1">
    <citation type="submission" date="2021-06" db="EMBL/GenBank/DDBJ databases">
        <authorList>
            <person name="Kallberg Y."/>
            <person name="Tangrot J."/>
            <person name="Rosling A."/>
        </authorList>
    </citation>
    <scope>NUCLEOTIDE SEQUENCE</scope>
    <source>
        <strain evidence="1">IL203A</strain>
    </source>
</reference>
<organism evidence="1 2">
    <name type="scientific">Dentiscutata heterogama</name>
    <dbReference type="NCBI Taxonomy" id="1316150"/>
    <lineage>
        <taxon>Eukaryota</taxon>
        <taxon>Fungi</taxon>
        <taxon>Fungi incertae sedis</taxon>
        <taxon>Mucoromycota</taxon>
        <taxon>Glomeromycotina</taxon>
        <taxon>Glomeromycetes</taxon>
        <taxon>Diversisporales</taxon>
        <taxon>Gigasporaceae</taxon>
        <taxon>Dentiscutata</taxon>
    </lineage>
</organism>
<keyword evidence="2" id="KW-1185">Reference proteome</keyword>